<dbReference type="InterPro" id="IPR036477">
    <property type="entry name" value="Formyl_transf_N_sf"/>
</dbReference>
<dbReference type="PANTHER" id="PTHR43369:SF2">
    <property type="entry name" value="PHOSPHORIBOSYLGLYCINAMIDE FORMYLTRANSFERASE"/>
    <property type="match status" value="1"/>
</dbReference>
<reference evidence="6" key="1">
    <citation type="journal article" date="2014" name="Front. Microbiol.">
        <title>High frequency of phylogenetically diverse reductive dehalogenase-homologous genes in deep subseafloor sedimentary metagenomes.</title>
        <authorList>
            <person name="Kawai M."/>
            <person name="Futagami T."/>
            <person name="Toyoda A."/>
            <person name="Takaki Y."/>
            <person name="Nishi S."/>
            <person name="Hori S."/>
            <person name="Arai W."/>
            <person name="Tsubouchi T."/>
            <person name="Morono Y."/>
            <person name="Uchiyama I."/>
            <person name="Ito T."/>
            <person name="Fujiyama A."/>
            <person name="Inagaki F."/>
            <person name="Takami H."/>
        </authorList>
    </citation>
    <scope>NUCLEOTIDE SEQUENCE</scope>
    <source>
        <strain evidence="6">Expedition CK06-06</strain>
    </source>
</reference>
<comment type="caution">
    <text evidence="6">The sequence shown here is derived from an EMBL/GenBank/DDBJ whole genome shotgun (WGS) entry which is preliminary data.</text>
</comment>
<evidence type="ECO:0000313" key="6">
    <source>
        <dbReference type="EMBL" id="GAF83899.1"/>
    </source>
</evidence>
<comment type="pathway">
    <text evidence="1">Purine metabolism; IMP biosynthesis via de novo pathway; N(2)-formyl-N(1)-(5-phospho-D-ribosyl)glycinamide from N(1)-(5-phospho-D-ribosyl)glycinamide (10-formyl THF route): step 1/1.</text>
</comment>
<gene>
    <name evidence="6" type="ORF">S01H1_06841</name>
</gene>
<keyword evidence="4" id="KW-0658">Purine biosynthesis</keyword>
<evidence type="ECO:0000256" key="4">
    <source>
        <dbReference type="ARBA" id="ARBA00022755"/>
    </source>
</evidence>
<proteinExistence type="predicted"/>
<name>X0SS50_9ZZZZ</name>
<evidence type="ECO:0000256" key="3">
    <source>
        <dbReference type="ARBA" id="ARBA00022679"/>
    </source>
</evidence>
<dbReference type="PANTHER" id="PTHR43369">
    <property type="entry name" value="PHOSPHORIBOSYLGLYCINAMIDE FORMYLTRANSFERASE"/>
    <property type="match status" value="1"/>
</dbReference>
<dbReference type="GO" id="GO:0005737">
    <property type="term" value="C:cytoplasm"/>
    <property type="evidence" value="ECO:0007669"/>
    <property type="project" value="TreeGrafter"/>
</dbReference>
<keyword evidence="3" id="KW-0808">Transferase</keyword>
<dbReference type="SUPFAM" id="SSF53328">
    <property type="entry name" value="Formyltransferase"/>
    <property type="match status" value="1"/>
</dbReference>
<protein>
    <recommendedName>
        <fullName evidence="2">phosphoribosylglycinamide formyltransferase 1</fullName>
        <ecNumber evidence="2">2.1.2.2</ecNumber>
    </recommendedName>
</protein>
<evidence type="ECO:0000256" key="2">
    <source>
        <dbReference type="ARBA" id="ARBA00012254"/>
    </source>
</evidence>
<evidence type="ECO:0000256" key="1">
    <source>
        <dbReference type="ARBA" id="ARBA00005054"/>
    </source>
</evidence>
<dbReference type="EMBL" id="BARS01003527">
    <property type="protein sequence ID" value="GAF83899.1"/>
    <property type="molecule type" value="Genomic_DNA"/>
</dbReference>
<accession>X0SS50</accession>
<dbReference type="GO" id="GO:0004644">
    <property type="term" value="F:phosphoribosylglycinamide formyltransferase activity"/>
    <property type="evidence" value="ECO:0007669"/>
    <property type="project" value="UniProtKB-EC"/>
</dbReference>
<dbReference type="AlphaFoldDB" id="X0SS50"/>
<feature type="non-terminal residue" evidence="6">
    <location>
        <position position="202"/>
    </location>
</feature>
<evidence type="ECO:0000259" key="5">
    <source>
        <dbReference type="Pfam" id="PF00551"/>
    </source>
</evidence>
<dbReference type="Gene3D" id="3.40.50.12230">
    <property type="match status" value="1"/>
</dbReference>
<dbReference type="Pfam" id="PF00551">
    <property type="entry name" value="Formyl_trans_N"/>
    <property type="match status" value="1"/>
</dbReference>
<organism evidence="6">
    <name type="scientific">marine sediment metagenome</name>
    <dbReference type="NCBI Taxonomy" id="412755"/>
    <lineage>
        <taxon>unclassified sequences</taxon>
        <taxon>metagenomes</taxon>
        <taxon>ecological metagenomes</taxon>
    </lineage>
</organism>
<dbReference type="GO" id="GO:0006189">
    <property type="term" value="P:'de novo' IMP biosynthetic process"/>
    <property type="evidence" value="ECO:0007669"/>
    <property type="project" value="TreeGrafter"/>
</dbReference>
<dbReference type="EC" id="2.1.2.2" evidence="2"/>
<feature type="domain" description="Formyl transferase N-terminal" evidence="5">
    <location>
        <begin position="70"/>
        <end position="169"/>
    </location>
</feature>
<dbReference type="InterPro" id="IPR002376">
    <property type="entry name" value="Formyl_transf_N"/>
</dbReference>
<sequence length="202" mass="23690">MNKLLLLINKPIGRDVFIDLLNFHELNIDIVGVVTRPRGDYWWGNDQIIEIAEKVDIPVFNHHKDVDVEFDIAFSVQYDYILEQEFIDKGIIINLHAAELPRYRGCNSTAHVIMNAKKDNYYYAGSTLHLIDKGIDTGKIIRVYRTSFDNETTNRELYKRVTELSYRLYRSFRESLMDGIVVSCTSQSLKIDKDSPSYYYYR</sequence>